<evidence type="ECO:0000313" key="1">
    <source>
        <dbReference type="EMBL" id="CAG35144.1"/>
    </source>
</evidence>
<reference evidence="2" key="1">
    <citation type="journal article" date="2004" name="Environ. Microbiol.">
        <title>The genome of Desulfotalea psychrophila, a sulfate-reducing bacterium from permanently cold Arctic sediments.</title>
        <authorList>
            <person name="Rabus R."/>
            <person name="Ruepp A."/>
            <person name="Frickey T."/>
            <person name="Rattei T."/>
            <person name="Fartmann B."/>
            <person name="Stark M."/>
            <person name="Bauer M."/>
            <person name="Zibat A."/>
            <person name="Lombardot T."/>
            <person name="Becker I."/>
            <person name="Amann J."/>
            <person name="Gellner K."/>
            <person name="Teeling H."/>
            <person name="Leuschner W.D."/>
            <person name="Gloeckner F.-O."/>
            <person name="Lupas A.N."/>
            <person name="Amann R."/>
            <person name="Klenk H.-P."/>
        </authorList>
    </citation>
    <scope>NUCLEOTIDE SEQUENCE [LARGE SCALE GENOMIC DNA]</scope>
    <source>
        <strain evidence="2">DSM 12343 / LSv54</strain>
    </source>
</reference>
<dbReference type="AlphaFoldDB" id="Q6AR80"/>
<dbReference type="eggNOG" id="ENOG5033VEA">
    <property type="taxonomic scope" value="Bacteria"/>
</dbReference>
<dbReference type="HOGENOM" id="CLU_1109758_0_0_7"/>
<proteinExistence type="predicted"/>
<protein>
    <submittedName>
        <fullName evidence="1">Uncharacterized protein</fullName>
    </submittedName>
</protein>
<dbReference type="OrthoDB" id="7056903at2"/>
<accession>Q6AR80</accession>
<gene>
    <name evidence="1" type="ordered locus">DP0415</name>
</gene>
<organism evidence="1 2">
    <name type="scientific">Desulfotalea psychrophila (strain LSv54 / DSM 12343)</name>
    <dbReference type="NCBI Taxonomy" id="177439"/>
    <lineage>
        <taxon>Bacteria</taxon>
        <taxon>Pseudomonadati</taxon>
        <taxon>Thermodesulfobacteriota</taxon>
        <taxon>Desulfobulbia</taxon>
        <taxon>Desulfobulbales</taxon>
        <taxon>Desulfocapsaceae</taxon>
        <taxon>Desulfotalea</taxon>
    </lineage>
</organism>
<dbReference type="STRING" id="177439.DP0415"/>
<dbReference type="EMBL" id="CR522870">
    <property type="protein sequence ID" value="CAG35144.1"/>
    <property type="molecule type" value="Genomic_DNA"/>
</dbReference>
<sequence length="227" mass="25521">MKLLFWIGIVFTLVVPPIIGVYFGDQSTSWAAALCGAFVTFVSRLSELAELSLGPVKAKMKEKVDEASATIEQLRNVAVANSEATLTDLIAGNFIDGMSQAKRLQIHDNIICALRQIGATDAQIENAEKDWKKGITVIYHRIIRRVVMGREQASVINSKTTENQNAAASEMQDLLDFDNWMAPSPHQIEMILKKYSVRSSEINFWVSDYKHFLECNEIRHGDQFVKE</sequence>
<dbReference type="Proteomes" id="UP000000602">
    <property type="component" value="Chromosome"/>
</dbReference>
<keyword evidence="2" id="KW-1185">Reference proteome</keyword>
<dbReference type="RefSeq" id="WP_011187660.1">
    <property type="nucleotide sequence ID" value="NC_006138.1"/>
</dbReference>
<name>Q6AR80_DESPS</name>
<evidence type="ECO:0000313" key="2">
    <source>
        <dbReference type="Proteomes" id="UP000000602"/>
    </source>
</evidence>
<dbReference type="KEGG" id="dps:DP0415"/>